<sequence>MLLSLAERLDARRVKKPEADPIILNRHRIYVLPTRSGVILSIILLVTLFVSMNYNNSMGFAFTFLLISIAIISIIHTHMNLSRIIIRCGHTSAVFAGQTVHFELKLSSDKLKEKLSIEACNKYGNEVVDITPHENSVVHIRVPSQKRGILTLTRFKMCTEYPLGIVHAWSWLHPKTECLIYPEPEKQAPAVKFFDANASHQSCSANDNDDFTGFRDYSVGDSPKHIAWKQYSTRDILLTKQFSSDSTDSHWLDWQSVSALGTESGISRLCQWVLECHKGDLRFGLKLNTLTISPSRGEQHRHDCLKALALFKPEHNK</sequence>
<dbReference type="EMBL" id="UOFL01000146">
    <property type="protein sequence ID" value="VAW78260.1"/>
    <property type="molecule type" value="Genomic_DNA"/>
</dbReference>
<protein>
    <submittedName>
        <fullName evidence="2">Uncharacterized protein</fullName>
    </submittedName>
</protein>
<proteinExistence type="predicted"/>
<dbReference type="PANTHER" id="PTHR34351">
    <property type="entry name" value="SLR1927 PROTEIN-RELATED"/>
    <property type="match status" value="1"/>
</dbReference>
<organism evidence="2">
    <name type="scientific">hydrothermal vent metagenome</name>
    <dbReference type="NCBI Taxonomy" id="652676"/>
    <lineage>
        <taxon>unclassified sequences</taxon>
        <taxon>metagenomes</taxon>
        <taxon>ecological metagenomes</taxon>
    </lineage>
</organism>
<keyword evidence="1" id="KW-1133">Transmembrane helix</keyword>
<evidence type="ECO:0000313" key="2">
    <source>
        <dbReference type="EMBL" id="VAW78260.1"/>
    </source>
</evidence>
<keyword evidence="1" id="KW-0472">Membrane</keyword>
<name>A0A3B0YNM1_9ZZZZ</name>
<accession>A0A3B0YNM1</accession>
<dbReference type="AlphaFoldDB" id="A0A3B0YNM1"/>
<keyword evidence="1" id="KW-0812">Transmembrane</keyword>
<evidence type="ECO:0000256" key="1">
    <source>
        <dbReference type="SAM" id="Phobius"/>
    </source>
</evidence>
<feature type="transmembrane region" description="Helical" evidence="1">
    <location>
        <begin position="58"/>
        <end position="77"/>
    </location>
</feature>
<dbReference type="PANTHER" id="PTHR34351:SF1">
    <property type="entry name" value="SLR1927 PROTEIN"/>
    <property type="match status" value="1"/>
</dbReference>
<gene>
    <name evidence="2" type="ORF">MNBD_GAMMA12-1179</name>
</gene>
<reference evidence="2" key="1">
    <citation type="submission" date="2018-06" db="EMBL/GenBank/DDBJ databases">
        <authorList>
            <person name="Zhirakovskaya E."/>
        </authorList>
    </citation>
    <scope>NUCLEOTIDE SEQUENCE</scope>
</reference>
<feature type="transmembrane region" description="Helical" evidence="1">
    <location>
        <begin position="32"/>
        <end position="52"/>
    </location>
</feature>